<evidence type="ECO:0000313" key="2">
    <source>
        <dbReference type="EMBL" id="SNS32782.1"/>
    </source>
</evidence>
<name>A0A239DLU8_9SPHN</name>
<keyword evidence="2" id="KW-0489">Methyltransferase</keyword>
<dbReference type="PANTHER" id="PTHR34203">
    <property type="entry name" value="METHYLTRANSFERASE, FKBM FAMILY PROTEIN"/>
    <property type="match status" value="1"/>
</dbReference>
<dbReference type="OrthoDB" id="5679686at2"/>
<organism evidence="2 3">
    <name type="scientific">Edaphosphingomonas laterariae</name>
    <dbReference type="NCBI Taxonomy" id="861865"/>
    <lineage>
        <taxon>Bacteria</taxon>
        <taxon>Pseudomonadati</taxon>
        <taxon>Pseudomonadota</taxon>
        <taxon>Alphaproteobacteria</taxon>
        <taxon>Sphingomonadales</taxon>
        <taxon>Rhizorhabdaceae</taxon>
        <taxon>Edaphosphingomonas</taxon>
    </lineage>
</organism>
<reference evidence="3" key="1">
    <citation type="submission" date="2017-06" db="EMBL/GenBank/DDBJ databases">
        <authorList>
            <person name="Varghese N."/>
            <person name="Submissions S."/>
        </authorList>
    </citation>
    <scope>NUCLEOTIDE SEQUENCE [LARGE SCALE GENOMIC DNA]</scope>
    <source>
        <strain evidence="3">LNB2</strain>
    </source>
</reference>
<keyword evidence="2" id="KW-0808">Transferase</keyword>
<dbReference type="SUPFAM" id="SSF53335">
    <property type="entry name" value="S-adenosyl-L-methionine-dependent methyltransferases"/>
    <property type="match status" value="1"/>
</dbReference>
<protein>
    <submittedName>
        <fullName evidence="2">Methyltransferase, FkbM family</fullName>
    </submittedName>
</protein>
<gene>
    <name evidence="2" type="ORF">SAMN06295912_104152</name>
</gene>
<dbReference type="InterPro" id="IPR052514">
    <property type="entry name" value="SAM-dependent_MTase"/>
</dbReference>
<dbReference type="EMBL" id="FZOS01000004">
    <property type="protein sequence ID" value="SNS32782.1"/>
    <property type="molecule type" value="Genomic_DNA"/>
</dbReference>
<keyword evidence="3" id="KW-1185">Reference proteome</keyword>
<dbReference type="Gene3D" id="3.40.50.150">
    <property type="entry name" value="Vaccinia Virus protein VP39"/>
    <property type="match status" value="1"/>
</dbReference>
<accession>A0A239DLU8</accession>
<dbReference type="GO" id="GO:0008168">
    <property type="term" value="F:methyltransferase activity"/>
    <property type="evidence" value="ECO:0007669"/>
    <property type="project" value="UniProtKB-KW"/>
</dbReference>
<feature type="domain" description="Methyltransferase FkbM" evidence="1">
    <location>
        <begin position="85"/>
        <end position="246"/>
    </location>
</feature>
<dbReference type="AlphaFoldDB" id="A0A239DLU8"/>
<dbReference type="PANTHER" id="PTHR34203:SF15">
    <property type="entry name" value="SLL1173 PROTEIN"/>
    <property type="match status" value="1"/>
</dbReference>
<dbReference type="RefSeq" id="WP_089218675.1">
    <property type="nucleotide sequence ID" value="NZ_FZOS01000004.1"/>
</dbReference>
<dbReference type="InterPro" id="IPR029063">
    <property type="entry name" value="SAM-dependent_MTases_sf"/>
</dbReference>
<dbReference type="Pfam" id="PF05050">
    <property type="entry name" value="Methyltransf_21"/>
    <property type="match status" value="1"/>
</dbReference>
<sequence>MKKTVLKLFAEAVVERPESAMRSRVLGAALRRIDGVPVRSRYGVVMRTRSHDLTNYYCISGENHVDYDDVFSVVSTIRPGMAFFDIGANAGLFSMVAGKRLGPDGVIVAFEPSPRTFHDLVANAVANGLANFHPFCAALGLENGVARFDSGNEGHSGAAHFDGQGKMFVTQMRFADMWPSLRELIGDRKIMVKIDVEGAEDIVLTSIADLLASGQIETCIVEVDQGYLERFGSSAAALYAKLEAVGLKPRLGLGTRPHYNEVFERQG</sequence>
<dbReference type="Proteomes" id="UP000198281">
    <property type="component" value="Unassembled WGS sequence"/>
</dbReference>
<dbReference type="GO" id="GO:0032259">
    <property type="term" value="P:methylation"/>
    <property type="evidence" value="ECO:0007669"/>
    <property type="project" value="UniProtKB-KW"/>
</dbReference>
<dbReference type="NCBIfam" id="TIGR01444">
    <property type="entry name" value="fkbM_fam"/>
    <property type="match status" value="1"/>
</dbReference>
<dbReference type="InterPro" id="IPR006342">
    <property type="entry name" value="FkbM_mtfrase"/>
</dbReference>
<proteinExistence type="predicted"/>
<evidence type="ECO:0000313" key="3">
    <source>
        <dbReference type="Proteomes" id="UP000198281"/>
    </source>
</evidence>
<evidence type="ECO:0000259" key="1">
    <source>
        <dbReference type="Pfam" id="PF05050"/>
    </source>
</evidence>